<evidence type="ECO:0000256" key="2">
    <source>
        <dbReference type="ARBA" id="ARBA00022801"/>
    </source>
</evidence>
<evidence type="ECO:0000313" key="4">
    <source>
        <dbReference type="EMBL" id="QUV94136.1"/>
    </source>
</evidence>
<evidence type="ECO:0000259" key="3">
    <source>
        <dbReference type="SMART" id="SM00910"/>
    </source>
</evidence>
<organism evidence="4 5">
    <name type="scientific">Chloracidobacterium sp. N</name>
    <dbReference type="NCBI Taxonomy" id="2821540"/>
    <lineage>
        <taxon>Bacteria</taxon>
        <taxon>Pseudomonadati</taxon>
        <taxon>Acidobacteriota</taxon>
        <taxon>Terriglobia</taxon>
        <taxon>Terriglobales</taxon>
        <taxon>Acidobacteriaceae</taxon>
        <taxon>Chloracidobacterium</taxon>
        <taxon>Chloracidobacterium aggregatum</taxon>
    </lineage>
</organism>
<keyword evidence="1" id="KW-0479">Metal-binding</keyword>
<evidence type="ECO:0000256" key="1">
    <source>
        <dbReference type="ARBA" id="ARBA00022723"/>
    </source>
</evidence>
<sequence>MNSLFVAWRPPMPDQTGWRPVGRLEHDGGLYRFCYLQGARKPGFQPFAGMTNLNQIYESDELFPLFANRLLSKARPEYEAYLRWSGFDTDSPPDPLVILGVTEGLRRTDAVEVFPCPVPDADGCYLNKFFLHGVHWMPPAALERIARLAPEEPLKIMLDLQNEYDRHAVAVRTGNEPMQIGFVPRYLAHDIRQLVKQCDTEFIKLCVARVNHDAPLQNRVLCRMHARWPDGFQPCSGEDFAPIPAGVSVYC</sequence>
<proteinExistence type="predicted"/>
<keyword evidence="5" id="KW-1185">Reference proteome</keyword>
<reference evidence="4 5" key="1">
    <citation type="submission" date="2021-03" db="EMBL/GenBank/DDBJ databases">
        <title>Genomic and phenotypic characterization of Chloracidobacterium isolates provides evidence for multiple species.</title>
        <authorList>
            <person name="Saini M.K."/>
            <person name="Costas A.M.G."/>
            <person name="Tank M."/>
            <person name="Bryant D.A."/>
        </authorList>
    </citation>
    <scope>NUCLEOTIDE SEQUENCE [LARGE SCALE GENOMIC DNA]</scope>
    <source>
        <strain evidence="4 5">N</strain>
    </source>
</reference>
<name>A0ABX8B3L5_9BACT</name>
<dbReference type="Gene3D" id="3.30.70.2330">
    <property type="match status" value="1"/>
</dbReference>
<dbReference type="SMART" id="SM00910">
    <property type="entry name" value="HIRAN"/>
    <property type="match status" value="1"/>
</dbReference>
<gene>
    <name evidence="4" type="ORF">J8C05_01365</name>
</gene>
<dbReference type="Pfam" id="PF08797">
    <property type="entry name" value="HIRAN"/>
    <property type="match status" value="1"/>
</dbReference>
<dbReference type="RefSeq" id="WP_211422449.1">
    <property type="nucleotide sequence ID" value="NZ_CP072642.1"/>
</dbReference>
<dbReference type="Proteomes" id="UP000677668">
    <property type="component" value="Chromosome 1"/>
</dbReference>
<keyword evidence="2" id="KW-0378">Hydrolase</keyword>
<dbReference type="EMBL" id="CP072642">
    <property type="protein sequence ID" value="QUV94136.1"/>
    <property type="molecule type" value="Genomic_DNA"/>
</dbReference>
<feature type="domain" description="HIRAN" evidence="3">
    <location>
        <begin position="126"/>
        <end position="228"/>
    </location>
</feature>
<evidence type="ECO:0000313" key="5">
    <source>
        <dbReference type="Proteomes" id="UP000677668"/>
    </source>
</evidence>
<protein>
    <submittedName>
        <fullName evidence="4">HIRAN domain-containing protein</fullName>
    </submittedName>
</protein>
<dbReference type="InterPro" id="IPR014905">
    <property type="entry name" value="HIRAN"/>
</dbReference>
<accession>A0ABX8B3L5</accession>